<proteinExistence type="inferred from homology"/>
<evidence type="ECO:0000256" key="1">
    <source>
        <dbReference type="ARBA" id="ARBA00005721"/>
    </source>
</evidence>
<keyword evidence="3" id="KW-1185">Reference proteome</keyword>
<dbReference type="Proteomes" id="UP000655830">
    <property type="component" value="Unassembled WGS sequence"/>
</dbReference>
<dbReference type="PANTHER" id="PTHR34297">
    <property type="entry name" value="HYPOTHETICAL CYTOSOLIC PROTEIN-RELATED"/>
    <property type="match status" value="1"/>
</dbReference>
<dbReference type="AlphaFoldDB" id="A0A926ICZ7"/>
<protein>
    <submittedName>
        <fullName evidence="2">Asp23/Gls24 family envelope stress response protein</fullName>
    </submittedName>
</protein>
<gene>
    <name evidence="2" type="ORF">H8718_02090</name>
</gene>
<organism evidence="2 3">
    <name type="scientific">Zhenhengia yiwuensis</name>
    <dbReference type="NCBI Taxonomy" id="2763666"/>
    <lineage>
        <taxon>Bacteria</taxon>
        <taxon>Bacillati</taxon>
        <taxon>Bacillota</taxon>
        <taxon>Clostridia</taxon>
        <taxon>Lachnospirales</taxon>
        <taxon>Lachnospiraceae</taxon>
        <taxon>Zhenhengia</taxon>
    </lineage>
</organism>
<evidence type="ECO:0000313" key="2">
    <source>
        <dbReference type="EMBL" id="MBC8578334.1"/>
    </source>
</evidence>
<dbReference type="InterPro" id="IPR005531">
    <property type="entry name" value="Asp23"/>
</dbReference>
<comment type="caution">
    <text evidence="2">The sequence shown here is derived from an EMBL/GenBank/DDBJ whole genome shotgun (WGS) entry which is preliminary data.</text>
</comment>
<comment type="similarity">
    <text evidence="1">Belongs to the asp23 family.</text>
</comment>
<evidence type="ECO:0000313" key="3">
    <source>
        <dbReference type="Proteomes" id="UP000655830"/>
    </source>
</evidence>
<name>A0A926ICZ7_9FIRM</name>
<dbReference type="RefSeq" id="WP_177669462.1">
    <property type="nucleotide sequence ID" value="NZ_JACRSY010000002.1"/>
</dbReference>
<dbReference type="Pfam" id="PF03780">
    <property type="entry name" value="Asp23"/>
    <property type="match status" value="1"/>
</dbReference>
<dbReference type="EMBL" id="JACRSY010000002">
    <property type="protein sequence ID" value="MBC8578334.1"/>
    <property type="molecule type" value="Genomic_DNA"/>
</dbReference>
<reference evidence="2" key="1">
    <citation type="submission" date="2020-08" db="EMBL/GenBank/DDBJ databases">
        <title>Genome public.</title>
        <authorList>
            <person name="Liu C."/>
            <person name="Sun Q."/>
        </authorList>
    </citation>
    <scope>NUCLEOTIDE SEQUENCE</scope>
    <source>
        <strain evidence="2">NSJ-12</strain>
    </source>
</reference>
<sequence length="130" mass="14208">MEENKVIDVDLDNKEVGEVQIADDVIAVIAEIAALEVEGVYAIAGNKNDIVQTIRGKKASKGMKIEVSDHEVFADLSIVVQYGVKIQEVCLKVQEKVKNSIETMTGLDVQSVDVHVVGVDFSKTKAQEEH</sequence>
<accession>A0A926ICZ7</accession>